<dbReference type="SUPFAM" id="SSF51556">
    <property type="entry name" value="Metallo-dependent hydrolases"/>
    <property type="match status" value="1"/>
</dbReference>
<dbReference type="InterPro" id="IPR032466">
    <property type="entry name" value="Metal_Hydrolase"/>
</dbReference>
<dbReference type="InterPro" id="IPR006680">
    <property type="entry name" value="Amidohydro-rel"/>
</dbReference>
<dbReference type="Pfam" id="PF04909">
    <property type="entry name" value="Amidohydro_2"/>
    <property type="match status" value="1"/>
</dbReference>
<dbReference type="InterPro" id="IPR052350">
    <property type="entry name" value="Metallo-dep_Lactonases"/>
</dbReference>
<evidence type="ECO:0000313" key="3">
    <source>
        <dbReference type="EMBL" id="PTW45109.1"/>
    </source>
</evidence>
<dbReference type="GO" id="GO:0016787">
    <property type="term" value="F:hydrolase activity"/>
    <property type="evidence" value="ECO:0007669"/>
    <property type="project" value="InterPro"/>
</dbReference>
<dbReference type="PANTHER" id="PTHR43569:SF2">
    <property type="entry name" value="AMIDOHYDROLASE-RELATED DOMAIN-CONTAINING PROTEIN"/>
    <property type="match status" value="1"/>
</dbReference>
<name>A0A2T5U0X2_9SPHN</name>
<proteinExistence type="inferred from homology"/>
<reference evidence="3 4" key="1">
    <citation type="submission" date="2018-04" db="EMBL/GenBank/DDBJ databases">
        <title>Genomic Encyclopedia of Type Strains, Phase III (KMG-III): the genomes of soil and plant-associated and newly described type strains.</title>
        <authorList>
            <person name="Whitman W."/>
        </authorList>
    </citation>
    <scope>NUCLEOTIDE SEQUENCE [LARGE SCALE GENOMIC DNA]</scope>
    <source>
        <strain evidence="3 4">MA-olki</strain>
    </source>
</reference>
<protein>
    <submittedName>
        <fullName evidence="3">L-fuconolactonase</fullName>
    </submittedName>
</protein>
<organism evidence="3 4">
    <name type="scientific">Sphingomonas faeni</name>
    <dbReference type="NCBI Taxonomy" id="185950"/>
    <lineage>
        <taxon>Bacteria</taxon>
        <taxon>Pseudomonadati</taxon>
        <taxon>Pseudomonadota</taxon>
        <taxon>Alphaproteobacteria</taxon>
        <taxon>Sphingomonadales</taxon>
        <taxon>Sphingomonadaceae</taxon>
        <taxon>Sphingomonas</taxon>
    </lineage>
</organism>
<dbReference type="PANTHER" id="PTHR43569">
    <property type="entry name" value="AMIDOHYDROLASE"/>
    <property type="match status" value="1"/>
</dbReference>
<comment type="caution">
    <text evidence="3">The sequence shown here is derived from an EMBL/GenBank/DDBJ whole genome shotgun (WGS) entry which is preliminary data.</text>
</comment>
<evidence type="ECO:0000256" key="1">
    <source>
        <dbReference type="ARBA" id="ARBA00038310"/>
    </source>
</evidence>
<dbReference type="GeneID" id="91007100"/>
<dbReference type="EMBL" id="QAYE01000008">
    <property type="protein sequence ID" value="PTW45109.1"/>
    <property type="molecule type" value="Genomic_DNA"/>
</dbReference>
<feature type="domain" description="Amidohydrolase-related" evidence="2">
    <location>
        <begin position="4"/>
        <end position="279"/>
    </location>
</feature>
<dbReference type="Gene3D" id="3.20.20.140">
    <property type="entry name" value="Metal-dependent hydrolases"/>
    <property type="match status" value="1"/>
</dbReference>
<comment type="similarity">
    <text evidence="1">Belongs to the metallo-dependent hydrolases superfamily.</text>
</comment>
<dbReference type="Proteomes" id="UP000244013">
    <property type="component" value="Unassembled WGS sequence"/>
</dbReference>
<gene>
    <name evidence="3" type="ORF">C8J25_108201</name>
</gene>
<dbReference type="RefSeq" id="WP_107955280.1">
    <property type="nucleotide sequence ID" value="NZ_QAYE01000008.1"/>
</dbReference>
<accession>A0A2T5U0X2</accession>
<dbReference type="OrthoDB" id="9787654at2"/>
<dbReference type="AlphaFoldDB" id="A0A2T5U0X2"/>
<evidence type="ECO:0000259" key="2">
    <source>
        <dbReference type="Pfam" id="PF04909"/>
    </source>
</evidence>
<evidence type="ECO:0000313" key="4">
    <source>
        <dbReference type="Proteomes" id="UP000244013"/>
    </source>
</evidence>
<sequence length="280" mass="30992">MTRIDAHQHFWTYSPSAFDWIDRDSVLARDFSAADLMPLLDGAAIDGCIAVQARQTEAETNWLLELAAAHPRIMGVVGWIDLRAGDIAERLETWSGSSKLVGFRHIVQDEPDDDFLLTPDFVRGVRATVERGLSYDILVKPRQAIHVRRFCDLVAAGRSTAPRLILDHAAKPDIAHGGWQPWADAIADMAQVPPLYCKISGLVTEADHATWTADQIARYLDHLLACFGPDRLIFGSDWPVCRLAAEYRQVVDLIDGFVTRACPEARDAIFGGNARAAYGV</sequence>